<evidence type="ECO:0000313" key="2">
    <source>
        <dbReference type="Proteomes" id="UP001519332"/>
    </source>
</evidence>
<evidence type="ECO:0000313" key="1">
    <source>
        <dbReference type="EMBL" id="MBP2329315.1"/>
    </source>
</evidence>
<name>A0ABS4TZH3_9PSEU</name>
<protein>
    <submittedName>
        <fullName evidence="1">Uncharacterized protein</fullName>
    </submittedName>
</protein>
<comment type="caution">
    <text evidence="1">The sequence shown here is derived from an EMBL/GenBank/DDBJ whole genome shotgun (WGS) entry which is preliminary data.</text>
</comment>
<organism evidence="1 2">
    <name type="scientific">Kibdelosporangium banguiense</name>
    <dbReference type="NCBI Taxonomy" id="1365924"/>
    <lineage>
        <taxon>Bacteria</taxon>
        <taxon>Bacillati</taxon>
        <taxon>Actinomycetota</taxon>
        <taxon>Actinomycetes</taxon>
        <taxon>Pseudonocardiales</taxon>
        <taxon>Pseudonocardiaceae</taxon>
        <taxon>Kibdelosporangium</taxon>
    </lineage>
</organism>
<keyword evidence="2" id="KW-1185">Reference proteome</keyword>
<dbReference type="Proteomes" id="UP001519332">
    <property type="component" value="Unassembled WGS sequence"/>
</dbReference>
<dbReference type="EMBL" id="JAGINW010000001">
    <property type="protein sequence ID" value="MBP2329315.1"/>
    <property type="molecule type" value="Genomic_DNA"/>
</dbReference>
<gene>
    <name evidence="1" type="ORF">JOF56_009700</name>
</gene>
<reference evidence="1 2" key="1">
    <citation type="submission" date="2021-03" db="EMBL/GenBank/DDBJ databases">
        <title>Sequencing the genomes of 1000 actinobacteria strains.</title>
        <authorList>
            <person name="Klenk H.-P."/>
        </authorList>
    </citation>
    <scope>NUCLEOTIDE SEQUENCE [LARGE SCALE GENOMIC DNA]</scope>
    <source>
        <strain evidence="1 2">DSM 46670</strain>
    </source>
</reference>
<sequence>MSTLVAEPFEFALDTAFGCDLGDVNYAAGLCWLQCPVGR</sequence>
<proteinExistence type="predicted"/>
<accession>A0ABS4TZH3</accession>